<gene>
    <name evidence="3" type="ORF">AAH949_08775</name>
</gene>
<reference evidence="3" key="1">
    <citation type="submission" date="2024-05" db="EMBL/GenBank/DDBJ databases">
        <title>Campylobacter coli isolated from environmental waters in Slovenia.</title>
        <authorList>
            <person name="Zautner A.E."/>
            <person name="Bunk B."/>
            <person name="Riedel T."/>
            <person name="Sproeer C."/>
        </authorList>
    </citation>
    <scope>NUCLEOTIDE SEQUENCE</scope>
    <source>
        <strain evidence="3">CCS1377</strain>
    </source>
</reference>
<accession>A0AAU7E9H8</accession>
<keyword evidence="2" id="KW-0808">Transferase</keyword>
<dbReference type="Pfam" id="PF01075">
    <property type="entry name" value="Glyco_transf_9"/>
    <property type="match status" value="1"/>
</dbReference>
<dbReference type="EMBL" id="CP155620">
    <property type="protein sequence ID" value="XBJ30176.1"/>
    <property type="molecule type" value="Genomic_DNA"/>
</dbReference>
<dbReference type="RefSeq" id="WP_348519158.1">
    <property type="nucleotide sequence ID" value="NZ_CP155620.1"/>
</dbReference>
<dbReference type="GO" id="GO:0005829">
    <property type="term" value="C:cytosol"/>
    <property type="evidence" value="ECO:0007669"/>
    <property type="project" value="TreeGrafter"/>
</dbReference>
<dbReference type="Gene3D" id="3.40.50.2000">
    <property type="entry name" value="Glycogen Phosphorylase B"/>
    <property type="match status" value="2"/>
</dbReference>
<evidence type="ECO:0000256" key="1">
    <source>
        <dbReference type="ARBA" id="ARBA00022676"/>
    </source>
</evidence>
<dbReference type="InterPro" id="IPR002201">
    <property type="entry name" value="Glyco_trans_9"/>
</dbReference>
<keyword evidence="1" id="KW-0328">Glycosyltransferase</keyword>
<evidence type="ECO:0000313" key="3">
    <source>
        <dbReference type="EMBL" id="XBJ30176.1"/>
    </source>
</evidence>
<proteinExistence type="predicted"/>
<dbReference type="GO" id="GO:0009244">
    <property type="term" value="P:lipopolysaccharide core region biosynthetic process"/>
    <property type="evidence" value="ECO:0007669"/>
    <property type="project" value="TreeGrafter"/>
</dbReference>
<dbReference type="AlphaFoldDB" id="A0AAU7E9H8"/>
<dbReference type="GO" id="GO:0008713">
    <property type="term" value="F:ADP-heptose-lipopolysaccharide heptosyltransferase activity"/>
    <property type="evidence" value="ECO:0007669"/>
    <property type="project" value="TreeGrafter"/>
</dbReference>
<dbReference type="PANTHER" id="PTHR30160:SF19">
    <property type="entry name" value="LIPOPOLYSACCHARIDE HEPTOSYLTRANSFERASE 1"/>
    <property type="match status" value="1"/>
</dbReference>
<sequence length="292" mass="33541">MENSPFIDEIHSLNFKKLLKSPKGIMQIRAYCKNCAKFDVVVDMQGLLKSALIGKFLQSDNFVGFSYKSARESLASLFYTHKVKIAYDENILKRNYAVLYDFFSEKPKFSEIIKAKTLGIDEEKIPTNLKEIKEEKSLKILFVLEASIKQKMYPAEKYAKLVSMIKQKICVYVVFNDYENIADEFLKLLESKKIKALKLPRLNFNELKFTLSNMDLVVGPDTGVTHLAWALNSKTITLYGNSNKSSGKNMRNTKLERVLLGNNYVVSKSDDFEINCIEPNEILEKIRNLLLT</sequence>
<name>A0AAU7E9H8_9BACT</name>
<dbReference type="InterPro" id="IPR051199">
    <property type="entry name" value="LPS_LOS_Heptosyltrfase"/>
</dbReference>
<evidence type="ECO:0000256" key="2">
    <source>
        <dbReference type="ARBA" id="ARBA00022679"/>
    </source>
</evidence>
<protein>
    <submittedName>
        <fullName evidence="3">Glycosyltransferase family 9 protein</fullName>
    </submittedName>
</protein>
<dbReference type="SUPFAM" id="SSF53756">
    <property type="entry name" value="UDP-Glycosyltransferase/glycogen phosphorylase"/>
    <property type="match status" value="1"/>
</dbReference>
<organism evidence="3">
    <name type="scientific">Campylobacter sp. CCS1377</name>
    <dbReference type="NCBI Taxonomy" id="3158229"/>
    <lineage>
        <taxon>Bacteria</taxon>
        <taxon>Pseudomonadati</taxon>
        <taxon>Campylobacterota</taxon>
        <taxon>Epsilonproteobacteria</taxon>
        <taxon>Campylobacterales</taxon>
        <taxon>Campylobacteraceae</taxon>
        <taxon>Campylobacter</taxon>
    </lineage>
</organism>
<dbReference type="PANTHER" id="PTHR30160">
    <property type="entry name" value="TETRAACYLDISACCHARIDE 4'-KINASE-RELATED"/>
    <property type="match status" value="1"/>
</dbReference>